<evidence type="ECO:0000313" key="4">
    <source>
        <dbReference type="Proteomes" id="UP001190926"/>
    </source>
</evidence>
<evidence type="ECO:0000259" key="2">
    <source>
        <dbReference type="PROSITE" id="PS50192"/>
    </source>
</evidence>
<comment type="caution">
    <text evidence="3">The sequence shown here is derived from an EMBL/GenBank/DDBJ whole genome shotgun (WGS) entry which is preliminary data.</text>
</comment>
<keyword evidence="4" id="KW-1185">Reference proteome</keyword>
<feature type="domain" description="T-SNARE coiled-coil homology" evidence="2">
    <location>
        <begin position="1"/>
        <end position="40"/>
    </location>
</feature>
<dbReference type="Gene3D" id="1.20.5.110">
    <property type="match status" value="1"/>
</dbReference>
<sequence>MTHDMDEELDRQVLLMDEIDTKVDKATADLKNANVKLKGTVNQLRSSWKVCLDIIYDMYNSLISMSPEGIFYYMTKCSYRIVQLKLARNDCMLISALIVFVLLNLNV</sequence>
<accession>A0AAD4P3M8</accession>
<dbReference type="InterPro" id="IPR000727">
    <property type="entry name" value="T_SNARE_dom"/>
</dbReference>
<gene>
    <name evidence="3" type="ORF">C2S53_002322</name>
</gene>
<reference evidence="3 4" key="1">
    <citation type="journal article" date="2021" name="Nat. Commun.">
        <title>Incipient diploidization of the medicinal plant Perilla within 10,000 years.</title>
        <authorList>
            <person name="Zhang Y."/>
            <person name="Shen Q."/>
            <person name="Leng L."/>
            <person name="Zhang D."/>
            <person name="Chen S."/>
            <person name="Shi Y."/>
            <person name="Ning Z."/>
            <person name="Chen S."/>
        </authorList>
    </citation>
    <scope>NUCLEOTIDE SEQUENCE [LARGE SCALE GENOMIC DNA]</scope>
    <source>
        <strain evidence="4">cv. PC099</strain>
    </source>
</reference>
<dbReference type="SUPFAM" id="SSF58038">
    <property type="entry name" value="SNARE fusion complex"/>
    <property type="match status" value="1"/>
</dbReference>
<keyword evidence="1" id="KW-0813">Transport</keyword>
<dbReference type="EMBL" id="SDAM02000173">
    <property type="protein sequence ID" value="KAH6825698.1"/>
    <property type="molecule type" value="Genomic_DNA"/>
</dbReference>
<name>A0AAD4P3M8_PERFH</name>
<protein>
    <submittedName>
        <fullName evidence="3">Syntaxin of plants 71</fullName>
    </submittedName>
</protein>
<evidence type="ECO:0000256" key="1">
    <source>
        <dbReference type="ARBA" id="ARBA00022927"/>
    </source>
</evidence>
<dbReference type="Proteomes" id="UP001190926">
    <property type="component" value="Unassembled WGS sequence"/>
</dbReference>
<dbReference type="CDD" id="cd15841">
    <property type="entry name" value="SNARE_Qc"/>
    <property type="match status" value="1"/>
</dbReference>
<dbReference type="PROSITE" id="PS50192">
    <property type="entry name" value="T_SNARE"/>
    <property type="match status" value="1"/>
</dbReference>
<dbReference type="AlphaFoldDB" id="A0AAD4P3M8"/>
<keyword evidence="1" id="KW-0653">Protein transport</keyword>
<organism evidence="3 4">
    <name type="scientific">Perilla frutescens var. hirtella</name>
    <name type="common">Perilla citriodora</name>
    <name type="synonym">Perilla setoyensis</name>
    <dbReference type="NCBI Taxonomy" id="608512"/>
    <lineage>
        <taxon>Eukaryota</taxon>
        <taxon>Viridiplantae</taxon>
        <taxon>Streptophyta</taxon>
        <taxon>Embryophyta</taxon>
        <taxon>Tracheophyta</taxon>
        <taxon>Spermatophyta</taxon>
        <taxon>Magnoliopsida</taxon>
        <taxon>eudicotyledons</taxon>
        <taxon>Gunneridae</taxon>
        <taxon>Pentapetalae</taxon>
        <taxon>asterids</taxon>
        <taxon>lamiids</taxon>
        <taxon>Lamiales</taxon>
        <taxon>Lamiaceae</taxon>
        <taxon>Nepetoideae</taxon>
        <taxon>Elsholtzieae</taxon>
        <taxon>Perilla</taxon>
    </lineage>
</organism>
<proteinExistence type="predicted"/>
<dbReference type="GO" id="GO:0015031">
    <property type="term" value="P:protein transport"/>
    <property type="evidence" value="ECO:0007669"/>
    <property type="project" value="UniProtKB-KW"/>
</dbReference>
<evidence type="ECO:0000313" key="3">
    <source>
        <dbReference type="EMBL" id="KAH6825698.1"/>
    </source>
</evidence>